<gene>
    <name evidence="4" type="ORF">DI551_10490</name>
</gene>
<dbReference type="Proteomes" id="UP000249417">
    <property type="component" value="Unassembled WGS sequence"/>
</dbReference>
<proteinExistence type="predicted"/>
<dbReference type="InterPro" id="IPR006665">
    <property type="entry name" value="OmpA-like"/>
</dbReference>
<keyword evidence="2" id="KW-0732">Signal</keyword>
<organism evidence="4 5">
    <name type="scientific">Micavibrio aeruginosavorus</name>
    <dbReference type="NCBI Taxonomy" id="349221"/>
    <lineage>
        <taxon>Bacteria</taxon>
        <taxon>Pseudomonadati</taxon>
        <taxon>Bdellovibrionota</taxon>
        <taxon>Bdellovibrionia</taxon>
        <taxon>Bdellovibrionales</taxon>
        <taxon>Pseudobdellovibrionaceae</taxon>
        <taxon>Micavibrio</taxon>
    </lineage>
</organism>
<evidence type="ECO:0000256" key="1">
    <source>
        <dbReference type="SAM" id="MobiDB-lite"/>
    </source>
</evidence>
<accession>A0A2W5N044</accession>
<dbReference type="AlphaFoldDB" id="A0A2W5N044"/>
<name>A0A2W5N044_9BACT</name>
<feature type="domain" description="OmpA-like" evidence="3">
    <location>
        <begin position="345"/>
        <end position="429"/>
    </location>
</feature>
<feature type="signal peptide" evidence="2">
    <location>
        <begin position="1"/>
        <end position="28"/>
    </location>
</feature>
<evidence type="ECO:0000313" key="5">
    <source>
        <dbReference type="Proteomes" id="UP000249417"/>
    </source>
</evidence>
<evidence type="ECO:0000313" key="4">
    <source>
        <dbReference type="EMBL" id="PZQ44275.1"/>
    </source>
</evidence>
<sequence length="447" mass="47820">MISGKFSNLFKLVLSVSACAIIPLVAQAQDSYAPPPMFDDMTPPMVRPQATDGYIVTPKASVNTPLPQDVAPSPRPAIITPRVSIDPDSDRAKTAVPTNVPMPTPSTAPVGLPVAVPSTAPSVASPVEKAPEPVVVPKAPIPPAVVAPPQKPKMMEPIVEETYIKRQRPVAKTGVPKPVQKPEVKIPDVRVPEVAAPLPPEKPIQPMEPVKEQKVIMPAVKATPAAIADAPKAEIAEPKTVSGDERTQPIGRIKPVERDPKESAIKGPKTMPALPTADIDQQVVFEEKTQPTGNEETIFERNQREAAKDEKKEETLKPVGFPKKNVTPASFDKGEQGALKKSVSFQPGQVGLSSKEIDPIAAGVSKELDEEEKKDWRVQIRAYASPYGTGVSSDKRIALSRALSLRTALISQGISASRIDVMAEGAPQDGGKNADRIDLYLYGPSVE</sequence>
<dbReference type="EMBL" id="QFQB01000101">
    <property type="protein sequence ID" value="PZQ44275.1"/>
    <property type="molecule type" value="Genomic_DNA"/>
</dbReference>
<protein>
    <recommendedName>
        <fullName evidence="3">OmpA-like domain-containing protein</fullName>
    </recommendedName>
</protein>
<feature type="region of interest" description="Disordered" evidence="1">
    <location>
        <begin position="65"/>
        <end position="104"/>
    </location>
</feature>
<evidence type="ECO:0000259" key="3">
    <source>
        <dbReference type="Pfam" id="PF00691"/>
    </source>
</evidence>
<evidence type="ECO:0000256" key="2">
    <source>
        <dbReference type="SAM" id="SignalP"/>
    </source>
</evidence>
<feature type="chain" id="PRO_5016097871" description="OmpA-like domain-containing protein" evidence="2">
    <location>
        <begin position="29"/>
        <end position="447"/>
    </location>
</feature>
<comment type="caution">
    <text evidence="4">The sequence shown here is derived from an EMBL/GenBank/DDBJ whole genome shotgun (WGS) entry which is preliminary data.</text>
</comment>
<dbReference type="SUPFAM" id="SSF103088">
    <property type="entry name" value="OmpA-like"/>
    <property type="match status" value="1"/>
</dbReference>
<dbReference type="Pfam" id="PF00691">
    <property type="entry name" value="OmpA"/>
    <property type="match status" value="1"/>
</dbReference>
<dbReference type="InterPro" id="IPR036737">
    <property type="entry name" value="OmpA-like_sf"/>
</dbReference>
<reference evidence="4 5" key="1">
    <citation type="submission" date="2017-08" db="EMBL/GenBank/DDBJ databases">
        <title>Infants hospitalized years apart are colonized by the same room-sourced microbial strains.</title>
        <authorList>
            <person name="Brooks B."/>
            <person name="Olm M.R."/>
            <person name="Firek B.A."/>
            <person name="Baker R."/>
            <person name="Thomas B.C."/>
            <person name="Morowitz M.J."/>
            <person name="Banfield J.F."/>
        </authorList>
    </citation>
    <scope>NUCLEOTIDE SEQUENCE [LARGE SCALE GENOMIC DNA]</scope>
    <source>
        <strain evidence="4">S2_005_002_R2_29</strain>
    </source>
</reference>
<dbReference type="Gene3D" id="3.30.1330.60">
    <property type="entry name" value="OmpA-like domain"/>
    <property type="match status" value="1"/>
</dbReference>